<gene>
    <name evidence="1" type="ORF">RDB_LOCUS21636</name>
</gene>
<proteinExistence type="predicted"/>
<name>A0A8H2WID5_9AGAM</name>
<evidence type="ECO:0000313" key="2">
    <source>
        <dbReference type="Proteomes" id="UP000663843"/>
    </source>
</evidence>
<sequence>MSTQAEYIFQTPTSDLTYLAQLQEWADFYSVKLTWADIDVQTNGKTVWSSHPIIQGHPYASFVGQGTSLRAARQAAAGSIVRSPGTLNIAKTLSFPPVISKTR</sequence>
<dbReference type="SUPFAM" id="SSF54768">
    <property type="entry name" value="dsRNA-binding domain-like"/>
    <property type="match status" value="1"/>
</dbReference>
<accession>A0A8H2WID5</accession>
<dbReference type="AlphaFoldDB" id="A0A8H2WID5"/>
<evidence type="ECO:0008006" key="3">
    <source>
        <dbReference type="Google" id="ProtNLM"/>
    </source>
</evidence>
<reference evidence="1" key="1">
    <citation type="submission" date="2021-01" db="EMBL/GenBank/DDBJ databases">
        <authorList>
            <person name="Kaushik A."/>
        </authorList>
    </citation>
    <scope>NUCLEOTIDE SEQUENCE</scope>
    <source>
        <strain evidence="1">AG2-2IIIB</strain>
    </source>
</reference>
<organism evidence="1 2">
    <name type="scientific">Rhizoctonia solani</name>
    <dbReference type="NCBI Taxonomy" id="456999"/>
    <lineage>
        <taxon>Eukaryota</taxon>
        <taxon>Fungi</taxon>
        <taxon>Dikarya</taxon>
        <taxon>Basidiomycota</taxon>
        <taxon>Agaricomycotina</taxon>
        <taxon>Agaricomycetes</taxon>
        <taxon>Cantharellales</taxon>
        <taxon>Ceratobasidiaceae</taxon>
        <taxon>Rhizoctonia</taxon>
    </lineage>
</organism>
<protein>
    <recommendedName>
        <fullName evidence="3">DRBM domain-containing protein</fullName>
    </recommendedName>
</protein>
<evidence type="ECO:0000313" key="1">
    <source>
        <dbReference type="EMBL" id="CAE6376704.1"/>
    </source>
</evidence>
<dbReference type="EMBL" id="CAJMWT010001074">
    <property type="protein sequence ID" value="CAE6376704.1"/>
    <property type="molecule type" value="Genomic_DNA"/>
</dbReference>
<dbReference type="Proteomes" id="UP000663843">
    <property type="component" value="Unassembled WGS sequence"/>
</dbReference>
<comment type="caution">
    <text evidence="1">The sequence shown here is derived from an EMBL/GenBank/DDBJ whole genome shotgun (WGS) entry which is preliminary data.</text>
</comment>